<evidence type="ECO:0000256" key="2">
    <source>
        <dbReference type="SAM" id="MobiDB-lite"/>
    </source>
</evidence>
<dbReference type="AlphaFoldDB" id="B2A835"/>
<reference evidence="3 4" key="1">
    <citation type="submission" date="2008-04" db="EMBL/GenBank/DDBJ databases">
        <title>Complete sequence of chromosome of Natranaerobius thermophilus JW/NM-WN-LF.</title>
        <authorList>
            <consortium name="US DOE Joint Genome Institute"/>
            <person name="Copeland A."/>
            <person name="Lucas S."/>
            <person name="Lapidus A."/>
            <person name="Glavina del Rio T."/>
            <person name="Dalin E."/>
            <person name="Tice H."/>
            <person name="Bruce D."/>
            <person name="Goodwin L."/>
            <person name="Pitluck S."/>
            <person name="Chertkov O."/>
            <person name="Brettin T."/>
            <person name="Detter J.C."/>
            <person name="Han C."/>
            <person name="Kuske C.R."/>
            <person name="Schmutz J."/>
            <person name="Larimer F."/>
            <person name="Land M."/>
            <person name="Hauser L."/>
            <person name="Kyrpides N."/>
            <person name="Lykidis A."/>
            <person name="Mesbah N.M."/>
            <person name="Wiegel J."/>
        </authorList>
    </citation>
    <scope>NUCLEOTIDE SEQUENCE [LARGE SCALE GENOMIC DNA]</scope>
    <source>
        <strain evidence="4">ATCC BAA-1301 / DSM 18059 / JW/NM-WN-LF</strain>
    </source>
</reference>
<proteinExistence type="predicted"/>
<evidence type="ECO:0000313" key="3">
    <source>
        <dbReference type="EMBL" id="ACB85803.1"/>
    </source>
</evidence>
<evidence type="ECO:0000256" key="1">
    <source>
        <dbReference type="ARBA" id="ARBA00022795"/>
    </source>
</evidence>
<evidence type="ECO:0000313" key="4">
    <source>
        <dbReference type="Proteomes" id="UP000001683"/>
    </source>
</evidence>
<reference evidence="3 4" key="2">
    <citation type="journal article" date="2011" name="J. Bacteriol.">
        <title>Complete genome sequence of the anaerobic, halophilic alkalithermophile Natranaerobius thermophilus JW/NM-WN-LF.</title>
        <authorList>
            <person name="Zhao B."/>
            <person name="Mesbah N.M."/>
            <person name="Dalin E."/>
            <person name="Goodwin L."/>
            <person name="Nolan M."/>
            <person name="Pitluck S."/>
            <person name="Chertkov O."/>
            <person name="Brettin T.S."/>
            <person name="Han J."/>
            <person name="Larimer F.W."/>
            <person name="Land M.L."/>
            <person name="Hauser L."/>
            <person name="Kyrpides N."/>
            <person name="Wiegel J."/>
        </authorList>
    </citation>
    <scope>NUCLEOTIDE SEQUENCE [LARGE SCALE GENOMIC DNA]</scope>
    <source>
        <strain evidence="4">ATCC BAA-1301 / DSM 18059 / JW/NM-WN-LF</strain>
    </source>
</reference>
<dbReference type="Proteomes" id="UP000001683">
    <property type="component" value="Chromosome"/>
</dbReference>
<dbReference type="EMBL" id="CP001034">
    <property type="protein sequence ID" value="ACB85803.1"/>
    <property type="molecule type" value="Genomic_DNA"/>
</dbReference>
<dbReference type="FunCoup" id="B2A835">
    <property type="interactions" value="66"/>
</dbReference>
<protein>
    <recommendedName>
        <fullName evidence="5">FlgN family protein</fullName>
    </recommendedName>
</protein>
<keyword evidence="1" id="KW-1005">Bacterial flagellum biogenesis</keyword>
<name>B2A835_NATTJ</name>
<dbReference type="SUPFAM" id="SSF140566">
    <property type="entry name" value="FlgN-like"/>
    <property type="match status" value="1"/>
</dbReference>
<dbReference type="HOGENOM" id="CLU_132586_1_1_9"/>
<dbReference type="STRING" id="457570.Nther_2237"/>
<organism evidence="3 4">
    <name type="scientific">Natranaerobius thermophilus (strain ATCC BAA-1301 / DSM 18059 / JW/NM-WN-LF)</name>
    <dbReference type="NCBI Taxonomy" id="457570"/>
    <lineage>
        <taxon>Bacteria</taxon>
        <taxon>Bacillati</taxon>
        <taxon>Bacillota</taxon>
        <taxon>Clostridia</taxon>
        <taxon>Natranaerobiales</taxon>
        <taxon>Natranaerobiaceae</taxon>
        <taxon>Natranaerobius</taxon>
    </lineage>
</organism>
<dbReference type="InParanoid" id="B2A835"/>
<dbReference type="OrthoDB" id="2049621at2"/>
<dbReference type="Pfam" id="PF05130">
    <property type="entry name" value="FlgN"/>
    <property type="match status" value="1"/>
</dbReference>
<sequence length="171" mass="19490">MDKLLQDLCENLEEQLATYKLLVQQEEEKQEALIQGELSQLEELIKKEQKIVFQNGELERKRQEIIAQLAEELGEVQDDLTISKLIEYAEGELEKRLSQVYRELEEIVITLKDLNIKNNSLIQQSLSYINYSLDIVAGAGQDDPGTYGNDVGDDSGKAAKKSNRSFLDKKI</sequence>
<dbReference type="InterPro" id="IPR036679">
    <property type="entry name" value="FlgN-like_sf"/>
</dbReference>
<keyword evidence="4" id="KW-1185">Reference proteome</keyword>
<dbReference type="eggNOG" id="ENOG5032Z3A">
    <property type="taxonomic scope" value="Bacteria"/>
</dbReference>
<feature type="region of interest" description="Disordered" evidence="2">
    <location>
        <begin position="146"/>
        <end position="171"/>
    </location>
</feature>
<gene>
    <name evidence="3" type="ordered locus">Nther_2237</name>
</gene>
<dbReference type="KEGG" id="nth:Nther_2237"/>
<dbReference type="GO" id="GO:0044780">
    <property type="term" value="P:bacterial-type flagellum assembly"/>
    <property type="evidence" value="ECO:0007669"/>
    <property type="project" value="InterPro"/>
</dbReference>
<dbReference type="RefSeq" id="WP_012448655.1">
    <property type="nucleotide sequence ID" value="NC_010718.1"/>
</dbReference>
<dbReference type="Gene3D" id="1.20.58.300">
    <property type="entry name" value="FlgN-like"/>
    <property type="match status" value="1"/>
</dbReference>
<accession>B2A835</accession>
<evidence type="ECO:0008006" key="5">
    <source>
        <dbReference type="Google" id="ProtNLM"/>
    </source>
</evidence>
<dbReference type="InterPro" id="IPR007809">
    <property type="entry name" value="FlgN-like"/>
</dbReference>